<name>A0A3N1HCX9_9PSEU</name>
<protein>
    <submittedName>
        <fullName evidence="1">Uncharacterized protein</fullName>
    </submittedName>
</protein>
<evidence type="ECO:0000313" key="1">
    <source>
        <dbReference type="EMBL" id="ROP40350.1"/>
    </source>
</evidence>
<dbReference type="AlphaFoldDB" id="A0A3N1HCX9"/>
<keyword evidence="2" id="KW-1185">Reference proteome</keyword>
<gene>
    <name evidence="1" type="ORF">EDD40_5758</name>
</gene>
<sequence>MRIGRVLIATLVVTFFTTAAGVATSPFGGMPYN</sequence>
<comment type="caution">
    <text evidence="1">The sequence shown here is derived from an EMBL/GenBank/DDBJ whole genome shotgun (WGS) entry which is preliminary data.</text>
</comment>
<dbReference type="Proteomes" id="UP000268727">
    <property type="component" value="Unassembled WGS sequence"/>
</dbReference>
<evidence type="ECO:0000313" key="2">
    <source>
        <dbReference type="Proteomes" id="UP000268727"/>
    </source>
</evidence>
<proteinExistence type="predicted"/>
<accession>A0A3N1HCX9</accession>
<dbReference type="EMBL" id="RJKM01000001">
    <property type="protein sequence ID" value="ROP40350.1"/>
    <property type="molecule type" value="Genomic_DNA"/>
</dbReference>
<organism evidence="1 2">
    <name type="scientific">Saccharothrix texasensis</name>
    <dbReference type="NCBI Taxonomy" id="103734"/>
    <lineage>
        <taxon>Bacteria</taxon>
        <taxon>Bacillati</taxon>
        <taxon>Actinomycetota</taxon>
        <taxon>Actinomycetes</taxon>
        <taxon>Pseudonocardiales</taxon>
        <taxon>Pseudonocardiaceae</taxon>
        <taxon>Saccharothrix</taxon>
    </lineage>
</organism>
<reference evidence="1 2" key="1">
    <citation type="submission" date="2018-11" db="EMBL/GenBank/DDBJ databases">
        <title>Sequencing the genomes of 1000 actinobacteria strains.</title>
        <authorList>
            <person name="Klenk H.-P."/>
        </authorList>
    </citation>
    <scope>NUCLEOTIDE SEQUENCE [LARGE SCALE GENOMIC DNA]</scope>
    <source>
        <strain evidence="1 2">DSM 44231</strain>
    </source>
</reference>